<dbReference type="Proteomes" id="UP000006860">
    <property type="component" value="Chromosome"/>
</dbReference>
<keyword evidence="3" id="KW-1185">Reference proteome</keyword>
<gene>
    <name evidence="2" type="ordered locus">Plabr_1465</name>
</gene>
<name>F0SQP7_RUBBR</name>
<accession>F0SQP7</accession>
<feature type="region of interest" description="Disordered" evidence="1">
    <location>
        <begin position="228"/>
        <end position="264"/>
    </location>
</feature>
<reference evidence="3" key="1">
    <citation type="submission" date="2011-02" db="EMBL/GenBank/DDBJ databases">
        <title>The complete genome of Planctomyces brasiliensis DSM 5305.</title>
        <authorList>
            <person name="Lucas S."/>
            <person name="Copeland A."/>
            <person name="Lapidus A."/>
            <person name="Bruce D."/>
            <person name="Goodwin L."/>
            <person name="Pitluck S."/>
            <person name="Kyrpides N."/>
            <person name="Mavromatis K."/>
            <person name="Pagani I."/>
            <person name="Ivanova N."/>
            <person name="Ovchinnikova G."/>
            <person name="Lu M."/>
            <person name="Detter J.C."/>
            <person name="Han C."/>
            <person name="Land M."/>
            <person name="Hauser L."/>
            <person name="Markowitz V."/>
            <person name="Cheng J.-F."/>
            <person name="Hugenholtz P."/>
            <person name="Woyke T."/>
            <person name="Wu D."/>
            <person name="Tindall B."/>
            <person name="Pomrenke H.G."/>
            <person name="Brambilla E."/>
            <person name="Klenk H.-P."/>
            <person name="Eisen J.A."/>
        </authorList>
    </citation>
    <scope>NUCLEOTIDE SEQUENCE [LARGE SCALE GENOMIC DNA]</scope>
    <source>
        <strain evidence="3">ATCC 49424 / DSM 5305 / JCM 21570 / NBRC 103401 / IFAM 1448</strain>
    </source>
</reference>
<evidence type="ECO:0000313" key="2">
    <source>
        <dbReference type="EMBL" id="ADY59077.1"/>
    </source>
</evidence>
<protein>
    <submittedName>
        <fullName evidence="2">Uncharacterized protein</fullName>
    </submittedName>
</protein>
<feature type="compositionally biased region" description="Pro residues" evidence="1">
    <location>
        <begin position="239"/>
        <end position="250"/>
    </location>
</feature>
<dbReference type="EMBL" id="CP002546">
    <property type="protein sequence ID" value="ADY59077.1"/>
    <property type="molecule type" value="Genomic_DNA"/>
</dbReference>
<evidence type="ECO:0000313" key="3">
    <source>
        <dbReference type="Proteomes" id="UP000006860"/>
    </source>
</evidence>
<sequence>MWLSRRLRRVPTADEVLSAYKEHKMFNGSWETKEKSRRSDFSYILPFVEKSFDASLCGTGNCLRPELNNRINLWKGRAVVRFVWKTNYTTTINQVRVVDEYGNASFIGGKQRTVSGKQLPIVMAIIDQVRKERSDGGIPRDSIQGWWEELAQDGLLTAWNKETWQAYRQVLVQIGWMSVNHKYSHRQHKAKTCKILYGNELVGVVYTYPIATNNNTPTPITVVAHSTTKNLGSDDDSTPRPPPRGQPPPIRRFWPSFEEQISWS</sequence>
<proteinExistence type="predicted"/>
<dbReference type="KEGG" id="pbs:Plabr_1465"/>
<evidence type="ECO:0000256" key="1">
    <source>
        <dbReference type="SAM" id="MobiDB-lite"/>
    </source>
</evidence>
<organism evidence="2 3">
    <name type="scientific">Rubinisphaera brasiliensis (strain ATCC 49424 / DSM 5305 / JCM 21570 / IAM 15109 / NBRC 103401 / IFAM 1448)</name>
    <name type="common">Planctomyces brasiliensis</name>
    <dbReference type="NCBI Taxonomy" id="756272"/>
    <lineage>
        <taxon>Bacteria</taxon>
        <taxon>Pseudomonadati</taxon>
        <taxon>Planctomycetota</taxon>
        <taxon>Planctomycetia</taxon>
        <taxon>Planctomycetales</taxon>
        <taxon>Planctomycetaceae</taxon>
        <taxon>Rubinisphaera</taxon>
    </lineage>
</organism>
<dbReference type="AlphaFoldDB" id="F0SQP7"/>
<dbReference type="HOGENOM" id="CLU_1053281_0_0_0"/>